<keyword evidence="8" id="KW-1185">Reference proteome</keyword>
<gene>
    <name evidence="7" type="ORF">WMSIL1_LOCUS3346</name>
</gene>
<evidence type="ECO:0000256" key="6">
    <source>
        <dbReference type="SAM" id="Phobius"/>
    </source>
</evidence>
<protein>
    <submittedName>
        <fullName evidence="7">Uncharacterized protein</fullName>
    </submittedName>
</protein>
<dbReference type="Gene3D" id="3.30.420.150">
    <property type="entry name" value="Exopolyphosphatase. Domain 2"/>
    <property type="match status" value="1"/>
</dbReference>
<dbReference type="GO" id="GO:0017111">
    <property type="term" value="F:ribonucleoside triphosphate phosphatase activity"/>
    <property type="evidence" value="ECO:0007669"/>
    <property type="project" value="TreeGrafter"/>
</dbReference>
<dbReference type="GO" id="GO:0045134">
    <property type="term" value="F:UDP phosphatase activity"/>
    <property type="evidence" value="ECO:0007669"/>
    <property type="project" value="TreeGrafter"/>
</dbReference>
<dbReference type="PANTHER" id="PTHR11782">
    <property type="entry name" value="ADENOSINE/GUANOSINE DIPHOSPHATASE"/>
    <property type="match status" value="1"/>
</dbReference>
<feature type="transmembrane region" description="Helical" evidence="6">
    <location>
        <begin position="30"/>
        <end position="47"/>
    </location>
</feature>
<accession>A0A564Y6H2</accession>
<dbReference type="GO" id="GO:0005524">
    <property type="term" value="F:ATP binding"/>
    <property type="evidence" value="ECO:0007669"/>
    <property type="project" value="UniProtKB-KW"/>
</dbReference>
<keyword evidence="6" id="KW-1133">Transmembrane helix</keyword>
<organism evidence="7 8">
    <name type="scientific">Hymenolepis diminuta</name>
    <name type="common">Rat tapeworm</name>
    <dbReference type="NCBI Taxonomy" id="6216"/>
    <lineage>
        <taxon>Eukaryota</taxon>
        <taxon>Metazoa</taxon>
        <taxon>Spiralia</taxon>
        <taxon>Lophotrochozoa</taxon>
        <taxon>Platyhelminthes</taxon>
        <taxon>Cestoda</taxon>
        <taxon>Eucestoda</taxon>
        <taxon>Cyclophyllidea</taxon>
        <taxon>Hymenolepididae</taxon>
        <taxon>Hymenolepis</taxon>
    </lineage>
</organism>
<dbReference type="GO" id="GO:0004382">
    <property type="term" value="F:GDP phosphatase activity"/>
    <property type="evidence" value="ECO:0007669"/>
    <property type="project" value="TreeGrafter"/>
</dbReference>
<evidence type="ECO:0000256" key="4">
    <source>
        <dbReference type="PIRSR" id="PIRSR600407-2"/>
    </source>
</evidence>
<evidence type="ECO:0000313" key="8">
    <source>
        <dbReference type="Proteomes" id="UP000321570"/>
    </source>
</evidence>
<dbReference type="PANTHER" id="PTHR11782:SF121">
    <property type="entry name" value="NUCLEOSIDE-DIPHOSPHATASE MIG-23"/>
    <property type="match status" value="1"/>
</dbReference>
<dbReference type="GO" id="GO:0046036">
    <property type="term" value="P:CTP metabolic process"/>
    <property type="evidence" value="ECO:0007669"/>
    <property type="project" value="TreeGrafter"/>
</dbReference>
<dbReference type="Gene3D" id="3.30.420.40">
    <property type="match status" value="1"/>
</dbReference>
<feature type="active site" description="Proton acceptor" evidence="3">
    <location>
        <position position="202"/>
    </location>
</feature>
<keyword evidence="6" id="KW-0812">Transmembrane</keyword>
<dbReference type="GO" id="GO:0016020">
    <property type="term" value="C:membrane"/>
    <property type="evidence" value="ECO:0007669"/>
    <property type="project" value="TreeGrafter"/>
</dbReference>
<evidence type="ECO:0000256" key="5">
    <source>
        <dbReference type="SAM" id="MobiDB-lite"/>
    </source>
</evidence>
<dbReference type="InterPro" id="IPR000407">
    <property type="entry name" value="GDA1_CD39_NTPase"/>
</dbReference>
<evidence type="ECO:0000313" key="7">
    <source>
        <dbReference type="EMBL" id="VUZ42905.1"/>
    </source>
</evidence>
<dbReference type="EMBL" id="CABIJS010000110">
    <property type="protein sequence ID" value="VUZ42905.1"/>
    <property type="molecule type" value="Genomic_DNA"/>
</dbReference>
<proteinExistence type="inferred from homology"/>
<name>A0A564Y6H2_HYMDI</name>
<comment type="similarity">
    <text evidence="1">Belongs to the GDA1/CD39 NTPase family.</text>
</comment>
<feature type="non-terminal residue" evidence="7">
    <location>
        <position position="1"/>
    </location>
</feature>
<dbReference type="GO" id="GO:0006256">
    <property type="term" value="P:UDP catabolic process"/>
    <property type="evidence" value="ECO:0007669"/>
    <property type="project" value="TreeGrafter"/>
</dbReference>
<feature type="region of interest" description="Disordered" evidence="5">
    <location>
        <begin position="654"/>
        <end position="675"/>
    </location>
</feature>
<evidence type="ECO:0000256" key="3">
    <source>
        <dbReference type="PIRSR" id="PIRSR600407-1"/>
    </source>
</evidence>
<sequence length="675" mass="74766">FLGYFQPLLVGYTSTIRSFNGQCGRRKRRFIMALSILGIVFLFLYNTNNVFTHASSDITNALAPKESRYTIIVDAGSSGSRLFVYCIPSQKSGDGPLPIITLCPDAEGKPLTKKVNPGLSSFSSDPSASQSYISGLLSFAAQNIPKQYHSVTPVYILATAGMRFLSPSDQDAIWRYVQLTVKKEFHFKFEDSWAQTVTGLYEALYGWITVNYLLGNFVEPPRPTVGMLDMGGASMQIAYEVPPELNPPKDLILPFTIGETRTHNVYVMTFLGYGTHAAKSRYKLALLRNAMEYSRYSGLLKHRFRPSTGYVKPPKLDNYTVELHYTTNGEEKFILSDPCLQPGLEDILNSNDLTISRTILATGNSSPPIVTFVGAGNLTLCIDYQKSLLQKQKPCGLNPCSMNGIHQPAVEFEHTSFYAMSEYWYTSSDLGISAVSDIYAFEKFSSNALDMCKTPWESSLMEYQAKNVDSSAIANKQNVCFKASWIMNVLHSGFGFSRNYNNLHPIDKLAEIEVQWSLGAFIYHMQTSEFQQLLAQEPDFSITAFTHRQMVAVLVFLLFVVLSLGAYCLYSRKRSPVRFDFTSGSSGGLSASSVLWPFKKLFSHSPKVMNNGGVVGIPTGAGVVGKRTPVGNYHYSKITSPSLQVNFRSSNSMPTLEDLQESGNSPMGGSPANIV</sequence>
<keyword evidence="4" id="KW-0547">Nucleotide-binding</keyword>
<keyword evidence="4" id="KW-0067">ATP-binding</keyword>
<dbReference type="GO" id="GO:0005794">
    <property type="term" value="C:Golgi apparatus"/>
    <property type="evidence" value="ECO:0007669"/>
    <property type="project" value="TreeGrafter"/>
</dbReference>
<keyword evidence="2" id="KW-0378">Hydrolase</keyword>
<keyword evidence="6" id="KW-0472">Membrane</keyword>
<feature type="transmembrane region" description="Helical" evidence="6">
    <location>
        <begin position="550"/>
        <end position="570"/>
    </location>
</feature>
<dbReference type="Proteomes" id="UP000321570">
    <property type="component" value="Unassembled WGS sequence"/>
</dbReference>
<dbReference type="Pfam" id="PF01150">
    <property type="entry name" value="GDA1_CD39"/>
    <property type="match status" value="1"/>
</dbReference>
<reference evidence="7 8" key="1">
    <citation type="submission" date="2019-07" db="EMBL/GenBank/DDBJ databases">
        <authorList>
            <person name="Jastrzebski P J."/>
            <person name="Paukszto L."/>
            <person name="Jastrzebski P J."/>
        </authorList>
    </citation>
    <scope>NUCLEOTIDE SEQUENCE [LARGE SCALE GENOMIC DNA]</scope>
    <source>
        <strain evidence="7 8">WMS-il1</strain>
    </source>
</reference>
<feature type="binding site" evidence="4">
    <location>
        <begin position="232"/>
        <end position="236"/>
    </location>
    <ligand>
        <name>ATP</name>
        <dbReference type="ChEBI" id="CHEBI:30616"/>
    </ligand>
</feature>
<dbReference type="AlphaFoldDB" id="A0A564Y6H2"/>
<evidence type="ECO:0000256" key="1">
    <source>
        <dbReference type="ARBA" id="ARBA00009283"/>
    </source>
</evidence>
<evidence type="ECO:0000256" key="2">
    <source>
        <dbReference type="ARBA" id="ARBA00022801"/>
    </source>
</evidence>